<dbReference type="InterPro" id="IPR050268">
    <property type="entry name" value="NADH-dep_flavin_reductase"/>
</dbReference>
<keyword evidence="5" id="KW-1185">Reference proteome</keyword>
<dbReference type="RefSeq" id="WP_307253440.1">
    <property type="nucleotide sequence ID" value="NZ_JAUSTO010000004.1"/>
</dbReference>
<name>A0AAE4ALF1_9FIRM</name>
<dbReference type="InterPro" id="IPR012349">
    <property type="entry name" value="Split_barrel_FMN-bd"/>
</dbReference>
<dbReference type="Gene3D" id="2.20.28.10">
    <property type="match status" value="1"/>
</dbReference>
<dbReference type="AlphaFoldDB" id="A0AAE4ALF1"/>
<dbReference type="SMART" id="SM00903">
    <property type="entry name" value="Flavin_Reduct"/>
    <property type="match status" value="1"/>
</dbReference>
<accession>A0AAE4ALF1</accession>
<evidence type="ECO:0000259" key="3">
    <source>
        <dbReference type="PROSITE" id="PS50903"/>
    </source>
</evidence>
<gene>
    <name evidence="4" type="ORF">J2S20_000796</name>
</gene>
<dbReference type="Pfam" id="PF01613">
    <property type="entry name" value="Flavin_Reduct"/>
    <property type="match status" value="1"/>
</dbReference>
<dbReference type="PROSITE" id="PS50903">
    <property type="entry name" value="RUBREDOXIN_LIKE"/>
    <property type="match status" value="1"/>
</dbReference>
<dbReference type="InterPro" id="IPR048574">
    <property type="entry name" value="RUBY_RBDX"/>
</dbReference>
<evidence type="ECO:0000256" key="1">
    <source>
        <dbReference type="ARBA" id="ARBA00001965"/>
    </source>
</evidence>
<reference evidence="4" key="1">
    <citation type="submission" date="2023-07" db="EMBL/GenBank/DDBJ databases">
        <title>Genomic Encyclopedia of Type Strains, Phase IV (KMG-IV): sequencing the most valuable type-strain genomes for metagenomic binning, comparative biology and taxonomic classification.</title>
        <authorList>
            <person name="Goeker M."/>
        </authorList>
    </citation>
    <scope>NUCLEOTIDE SEQUENCE</scope>
    <source>
        <strain evidence="4">DSM 19659</strain>
    </source>
</reference>
<dbReference type="EMBL" id="JAUSTO010000004">
    <property type="protein sequence ID" value="MDQ0152111.1"/>
    <property type="molecule type" value="Genomic_DNA"/>
</dbReference>
<sequence length="202" mass="22721">MEDRVMQKLSYGLFVLTARDGEKDNGCITNTFIQVASTPNTVSFAINKQNYTHDMIMKTKVFNISVLSESASFDIFRRFGFQSGRDVNKFEDFLCKRAENGVAYLDSSDTNAYFSGRVLQTIDLGSHTLFIAEVTDGAWLSDTPSATYAYYFAHIKPKPEAKPAEKKGWICTICGYIYEGDPLPADFECPVCHHPASDFRKL</sequence>
<dbReference type="CDD" id="cd00350">
    <property type="entry name" value="rubredoxin_like"/>
    <property type="match status" value="1"/>
</dbReference>
<dbReference type="GO" id="GO:0010181">
    <property type="term" value="F:FMN binding"/>
    <property type="evidence" value="ECO:0007669"/>
    <property type="project" value="InterPro"/>
</dbReference>
<feature type="domain" description="Rubredoxin-like" evidence="3">
    <location>
        <begin position="166"/>
        <end position="202"/>
    </location>
</feature>
<organism evidence="4 5">
    <name type="scientific">Moryella indoligenes</name>
    <dbReference type="NCBI Taxonomy" id="371674"/>
    <lineage>
        <taxon>Bacteria</taxon>
        <taxon>Bacillati</taxon>
        <taxon>Bacillota</taxon>
        <taxon>Clostridia</taxon>
        <taxon>Lachnospirales</taxon>
        <taxon>Lachnospiraceae</taxon>
        <taxon>Moryella</taxon>
    </lineage>
</organism>
<dbReference type="SUPFAM" id="SSF57802">
    <property type="entry name" value="Rubredoxin-like"/>
    <property type="match status" value="1"/>
</dbReference>
<evidence type="ECO:0000256" key="2">
    <source>
        <dbReference type="ARBA" id="ARBA00023002"/>
    </source>
</evidence>
<keyword evidence="2" id="KW-0560">Oxidoreductase</keyword>
<dbReference type="InterPro" id="IPR002563">
    <property type="entry name" value="Flavin_Rdtase-like_dom"/>
</dbReference>
<comment type="caution">
    <text evidence="4">The sequence shown here is derived from an EMBL/GenBank/DDBJ whole genome shotgun (WGS) entry which is preliminary data.</text>
</comment>
<dbReference type="Gene3D" id="2.30.110.10">
    <property type="entry name" value="Electron Transport, Fmn-binding Protein, Chain A"/>
    <property type="match status" value="1"/>
</dbReference>
<dbReference type="InterPro" id="IPR024934">
    <property type="entry name" value="Rubredoxin-like_dom"/>
</dbReference>
<comment type="cofactor">
    <cofactor evidence="1">
        <name>Fe(3+)</name>
        <dbReference type="ChEBI" id="CHEBI:29034"/>
    </cofactor>
</comment>
<proteinExistence type="predicted"/>
<dbReference type="Proteomes" id="UP001241537">
    <property type="component" value="Unassembled WGS sequence"/>
</dbReference>
<dbReference type="Pfam" id="PF21349">
    <property type="entry name" value="RUBY_RBDX"/>
    <property type="match status" value="1"/>
</dbReference>
<evidence type="ECO:0000313" key="4">
    <source>
        <dbReference type="EMBL" id="MDQ0152111.1"/>
    </source>
</evidence>
<dbReference type="SUPFAM" id="SSF50475">
    <property type="entry name" value="FMN-binding split barrel"/>
    <property type="match status" value="1"/>
</dbReference>
<evidence type="ECO:0000313" key="5">
    <source>
        <dbReference type="Proteomes" id="UP001241537"/>
    </source>
</evidence>
<dbReference type="PANTHER" id="PTHR30466:SF1">
    <property type="entry name" value="FMN REDUCTASE (NADH) RUTF"/>
    <property type="match status" value="1"/>
</dbReference>
<protein>
    <submittedName>
        <fullName evidence="4">Flavin reductase (DIM6/NTAB) family NADH-FMN oxidoreductase RutF/rubredoxin</fullName>
    </submittedName>
</protein>
<dbReference type="GO" id="GO:0042602">
    <property type="term" value="F:riboflavin reductase (NADPH) activity"/>
    <property type="evidence" value="ECO:0007669"/>
    <property type="project" value="TreeGrafter"/>
</dbReference>
<dbReference type="PANTHER" id="PTHR30466">
    <property type="entry name" value="FLAVIN REDUCTASE"/>
    <property type="match status" value="1"/>
</dbReference>
<dbReference type="GO" id="GO:0005506">
    <property type="term" value="F:iron ion binding"/>
    <property type="evidence" value="ECO:0007669"/>
    <property type="project" value="InterPro"/>
</dbReference>